<dbReference type="GO" id="GO:0102998">
    <property type="term" value="F:4-sulfomuconolactone hydrolase activity"/>
    <property type="evidence" value="ECO:0007669"/>
    <property type="project" value="UniProtKB-EC"/>
</dbReference>
<sequence length="294" mass="32502">MADYHPFHPSPRRPAILPPPGTCDSQFHVLGDPETYPTRPGAAYQMPTATWERARHVHEQLGISRGIIVQTTTYGADHSVVLDALKAMGANYKGCANALVFAEKDEAYLAELDAAGVNGARFSFREALGAVLNDEDFRAATDRLRDLGWYMKVQPEQTGIAQHVDKLSGVDIPILIDHMGRADASKGVNDENITALKKQLDRGNVWVMLSLGEKISVEGAPFDDVVPLAQTLIEHAPERCVWATDWPHPVSKNPPPNDADLLELFYRYAPDEGLRKQILVDNPAKLFGFEAWPQ</sequence>
<dbReference type="AlphaFoldDB" id="A0A1X6Z5A6"/>
<evidence type="ECO:0000259" key="1">
    <source>
        <dbReference type="Pfam" id="PF04909"/>
    </source>
</evidence>
<feature type="domain" description="Amidohydrolase-related" evidence="1">
    <location>
        <begin position="23"/>
        <end position="289"/>
    </location>
</feature>
<evidence type="ECO:0000313" key="2">
    <source>
        <dbReference type="EMBL" id="SLN40605.1"/>
    </source>
</evidence>
<proteinExistence type="predicted"/>
<dbReference type="SUPFAM" id="SSF51556">
    <property type="entry name" value="Metallo-dependent hydrolases"/>
    <property type="match status" value="1"/>
</dbReference>
<dbReference type="PANTHER" id="PTHR35563:SF2">
    <property type="entry name" value="BARREL METAL-DEPENDENT HYDROLASE, PUTATIVE (AFU_ORTHOLOGUE AFUA_1G16240)-RELATED"/>
    <property type="match status" value="1"/>
</dbReference>
<dbReference type="InterPro" id="IPR006680">
    <property type="entry name" value="Amidohydro-rel"/>
</dbReference>
<protein>
    <submittedName>
        <fullName evidence="2">4-sulfomuconolactone hydrolase</fullName>
        <ecNumber evidence="2">3.1.1.92</ecNumber>
    </submittedName>
</protein>
<dbReference type="EMBL" id="FWFN01000003">
    <property type="protein sequence ID" value="SLN40605.1"/>
    <property type="molecule type" value="Genomic_DNA"/>
</dbReference>
<dbReference type="OrthoDB" id="9787654at2"/>
<gene>
    <name evidence="2" type="ORF">PSM7751_01862</name>
</gene>
<dbReference type="InterPro" id="IPR032466">
    <property type="entry name" value="Metal_Hydrolase"/>
</dbReference>
<dbReference type="InterPro" id="IPR052358">
    <property type="entry name" value="Aro_Compnd_Degr_Hydrolases"/>
</dbReference>
<dbReference type="Pfam" id="PF04909">
    <property type="entry name" value="Amidohydro_2"/>
    <property type="match status" value="1"/>
</dbReference>
<dbReference type="Proteomes" id="UP000193963">
    <property type="component" value="Unassembled WGS sequence"/>
</dbReference>
<organism evidence="2 3">
    <name type="scientific">Pseudooceanicola marinus</name>
    <dbReference type="NCBI Taxonomy" id="396013"/>
    <lineage>
        <taxon>Bacteria</taxon>
        <taxon>Pseudomonadati</taxon>
        <taxon>Pseudomonadota</taxon>
        <taxon>Alphaproteobacteria</taxon>
        <taxon>Rhodobacterales</taxon>
        <taxon>Paracoccaceae</taxon>
        <taxon>Pseudooceanicola</taxon>
    </lineage>
</organism>
<evidence type="ECO:0000313" key="3">
    <source>
        <dbReference type="Proteomes" id="UP000193963"/>
    </source>
</evidence>
<dbReference type="PANTHER" id="PTHR35563">
    <property type="entry name" value="BARREL METAL-DEPENDENT HYDROLASE, PUTATIVE (AFU_ORTHOLOGUE AFUA_1G16240)-RELATED"/>
    <property type="match status" value="1"/>
</dbReference>
<reference evidence="3" key="1">
    <citation type="submission" date="2017-03" db="EMBL/GenBank/DDBJ databases">
        <authorList>
            <person name="Rodrigo-Torres L."/>
            <person name="Arahal R.D."/>
            <person name="Lucena T."/>
        </authorList>
    </citation>
    <scope>NUCLEOTIDE SEQUENCE [LARGE SCALE GENOMIC DNA]</scope>
    <source>
        <strain evidence="3">CECT 7751</strain>
    </source>
</reference>
<keyword evidence="3" id="KW-1185">Reference proteome</keyword>
<dbReference type="Gene3D" id="3.20.20.140">
    <property type="entry name" value="Metal-dependent hydrolases"/>
    <property type="match status" value="1"/>
</dbReference>
<keyword evidence="2" id="KW-0378">Hydrolase</keyword>
<dbReference type="EC" id="3.1.1.92" evidence="2"/>
<dbReference type="RefSeq" id="WP_085887716.1">
    <property type="nucleotide sequence ID" value="NZ_FWFN01000003.1"/>
</dbReference>
<accession>A0A1X6Z5A6</accession>
<name>A0A1X6Z5A6_9RHOB</name>